<evidence type="ECO:0000313" key="2">
    <source>
        <dbReference type="Proteomes" id="UP000030302"/>
    </source>
</evidence>
<reference evidence="2" key="1">
    <citation type="journal article" date="2014" name="Soil Biol. Biochem.">
        <title>Structure and function of bacterial communities in ageing soils: Insights from the Mendocino ecological staircase.</title>
        <authorList>
            <person name="Uroz S."/>
            <person name="Tech J.J."/>
            <person name="Sawaya N.A."/>
            <person name="Frey-Klett P."/>
            <person name="Leveau J.H.J."/>
        </authorList>
    </citation>
    <scope>NUCLEOTIDE SEQUENCE [LARGE SCALE GENOMIC DNA]</scope>
    <source>
        <strain evidence="2">Cal35</strain>
    </source>
</reference>
<dbReference type="EMBL" id="CP009962">
    <property type="protein sequence ID" value="AIY40532.1"/>
    <property type="molecule type" value="Genomic_DNA"/>
</dbReference>
<dbReference type="OrthoDB" id="9812210at2"/>
<keyword evidence="2" id="KW-1185">Reference proteome</keyword>
<sequence length="406" mass="42595">MDSLIAAAARALATGDALGALKRVALRDDPPALALRGIAMAQLGEHPRARELLRRAARGFGSHEELARARCVVAEAEVALAMRDLGGSPRSLIAAAATLDAHADYANALQARLISARRLLLLGHLEDAAAALAHLDARGLPPSLAALAELSSAELALRSLHIGPALTALARARKAAERASVPALLAEVAEVRAALDRPAARKLFAGREQLLRLDEVAALLDSGALVVDACRRGVRADGAWQSLARRPVLFALARALAEAWPGDVDRKTLIAAAFGVRRPNETHRARLRVEIGRLRALVATLAHIEASTDGFVIKPRDGRSVVVLAPPIDGEQASLVALLADGAAWSTSALALALGASQRTVQRALAELEAAGRVRAIGQARARRWLSPPLTGFTTILLLPAALPFA</sequence>
<evidence type="ECO:0000313" key="1">
    <source>
        <dbReference type="EMBL" id="AIY40532.1"/>
    </source>
</evidence>
<proteinExistence type="predicted"/>
<dbReference type="Proteomes" id="UP000030302">
    <property type="component" value="Chromosome"/>
</dbReference>
<dbReference type="InterPro" id="IPR036390">
    <property type="entry name" value="WH_DNA-bd_sf"/>
</dbReference>
<gene>
    <name evidence="1" type="ORF">LT85_1374</name>
</gene>
<dbReference type="RefSeq" id="WP_038486909.1">
    <property type="nucleotide sequence ID" value="NZ_CP009962.1"/>
</dbReference>
<dbReference type="KEGG" id="care:LT85_1374"/>
<name>A0A0A1FCE7_9BURK</name>
<protein>
    <submittedName>
        <fullName evidence="1">Malic enzyme</fullName>
    </submittedName>
</protein>
<organism evidence="1 2">
    <name type="scientific">Collimonas arenae</name>
    <dbReference type="NCBI Taxonomy" id="279058"/>
    <lineage>
        <taxon>Bacteria</taxon>
        <taxon>Pseudomonadati</taxon>
        <taxon>Pseudomonadota</taxon>
        <taxon>Betaproteobacteria</taxon>
        <taxon>Burkholderiales</taxon>
        <taxon>Oxalobacteraceae</taxon>
        <taxon>Collimonas</taxon>
    </lineage>
</organism>
<dbReference type="InterPro" id="IPR036388">
    <property type="entry name" value="WH-like_DNA-bd_sf"/>
</dbReference>
<dbReference type="AlphaFoldDB" id="A0A0A1FCE7"/>
<dbReference type="STRING" id="279058.LT85_1374"/>
<accession>A0A0A1FCE7</accession>
<dbReference type="Gene3D" id="1.10.10.10">
    <property type="entry name" value="Winged helix-like DNA-binding domain superfamily/Winged helix DNA-binding domain"/>
    <property type="match status" value="1"/>
</dbReference>
<dbReference type="HOGENOM" id="CLU_056502_0_0_4"/>
<dbReference type="SUPFAM" id="SSF46785">
    <property type="entry name" value="Winged helix' DNA-binding domain"/>
    <property type="match status" value="1"/>
</dbReference>